<evidence type="ECO:0000256" key="6">
    <source>
        <dbReference type="SAM" id="MobiDB-lite"/>
    </source>
</evidence>
<feature type="region of interest" description="Disordered" evidence="6">
    <location>
        <begin position="280"/>
        <end position="349"/>
    </location>
</feature>
<dbReference type="PANTHER" id="PTHR33048:SF131">
    <property type="entry name" value="INTEGRAL MEMBRANE PROTEIN"/>
    <property type="match status" value="1"/>
</dbReference>
<feature type="compositionally biased region" description="Polar residues" evidence="6">
    <location>
        <begin position="280"/>
        <end position="306"/>
    </location>
</feature>
<feature type="transmembrane region" description="Helical" evidence="7">
    <location>
        <begin position="129"/>
        <end position="149"/>
    </location>
</feature>
<keyword evidence="3 7" id="KW-1133">Transmembrane helix</keyword>
<evidence type="ECO:0000256" key="5">
    <source>
        <dbReference type="ARBA" id="ARBA00038359"/>
    </source>
</evidence>
<feature type="transmembrane region" description="Helical" evidence="7">
    <location>
        <begin position="173"/>
        <end position="195"/>
    </location>
</feature>
<keyword evidence="2 7" id="KW-0812">Transmembrane</keyword>
<dbReference type="OrthoDB" id="5278984at2759"/>
<sequence>MSGPNTVMIGGVPIDLNDLDLNDHSSNVGSVKTANITLIVLVGFFVGLRLFVRAYMVRKIFADDATNFGLGTHVWLFPLPTILDKVRNCVQQYLYVCQVLYACAIAFTKIAIIASYLRFVQDPKFRMAMYATAVVIVGLWFTGIFVTIFQCRPVSGAWNFTNPARKCIDYVDYLYASSAVTIATDIILCVLPWPYLWKLNMPLKQRVILCLLFGGGAGACVASIIRIANLDTLRNMDVTYQCVPCLNLSVIECSLGIICVSIPALRPLAGALFPKLLRSNPSSSAKSPIQNNSLAQRSSRSDNNTRNPHHHGSESTLFRPDGFNEECELFDRTATPAPNSKKEDSNLKS</sequence>
<evidence type="ECO:0000259" key="8">
    <source>
        <dbReference type="Pfam" id="PF20684"/>
    </source>
</evidence>
<dbReference type="InterPro" id="IPR049326">
    <property type="entry name" value="Rhodopsin_dom_fungi"/>
</dbReference>
<protein>
    <recommendedName>
        <fullName evidence="8">Rhodopsin domain-containing protein</fullName>
    </recommendedName>
</protein>
<reference evidence="9" key="1">
    <citation type="journal article" date="2020" name="Stud. Mycol.">
        <title>101 Dothideomycetes genomes: a test case for predicting lifestyles and emergence of pathogens.</title>
        <authorList>
            <person name="Haridas S."/>
            <person name="Albert R."/>
            <person name="Binder M."/>
            <person name="Bloem J."/>
            <person name="Labutti K."/>
            <person name="Salamov A."/>
            <person name="Andreopoulos B."/>
            <person name="Baker S."/>
            <person name="Barry K."/>
            <person name="Bills G."/>
            <person name="Bluhm B."/>
            <person name="Cannon C."/>
            <person name="Castanera R."/>
            <person name="Culley D."/>
            <person name="Daum C."/>
            <person name="Ezra D."/>
            <person name="Gonzalez J."/>
            <person name="Henrissat B."/>
            <person name="Kuo A."/>
            <person name="Liang C."/>
            <person name="Lipzen A."/>
            <person name="Lutzoni F."/>
            <person name="Magnuson J."/>
            <person name="Mondo S."/>
            <person name="Nolan M."/>
            <person name="Ohm R."/>
            <person name="Pangilinan J."/>
            <person name="Park H.-J."/>
            <person name="Ramirez L."/>
            <person name="Alfaro M."/>
            <person name="Sun H."/>
            <person name="Tritt A."/>
            <person name="Yoshinaga Y."/>
            <person name="Zwiers L.-H."/>
            <person name="Turgeon B."/>
            <person name="Goodwin S."/>
            <person name="Spatafora J."/>
            <person name="Crous P."/>
            <person name="Grigoriev I."/>
        </authorList>
    </citation>
    <scope>NUCLEOTIDE SEQUENCE</scope>
    <source>
        <strain evidence="9">CBS 109.77</strain>
    </source>
</reference>
<dbReference type="GO" id="GO:0016020">
    <property type="term" value="C:membrane"/>
    <property type="evidence" value="ECO:0007669"/>
    <property type="project" value="UniProtKB-SubCell"/>
</dbReference>
<evidence type="ECO:0000256" key="4">
    <source>
        <dbReference type="ARBA" id="ARBA00023136"/>
    </source>
</evidence>
<dbReference type="Proteomes" id="UP000799757">
    <property type="component" value="Unassembled WGS sequence"/>
</dbReference>
<feature type="transmembrane region" description="Helical" evidence="7">
    <location>
        <begin position="93"/>
        <end position="117"/>
    </location>
</feature>
<evidence type="ECO:0000256" key="3">
    <source>
        <dbReference type="ARBA" id="ARBA00022989"/>
    </source>
</evidence>
<feature type="transmembrane region" description="Helical" evidence="7">
    <location>
        <begin position="207"/>
        <end position="228"/>
    </location>
</feature>
<accession>A0A6A6WQD7</accession>
<evidence type="ECO:0000313" key="9">
    <source>
        <dbReference type="EMBL" id="KAF2786286.1"/>
    </source>
</evidence>
<dbReference type="AlphaFoldDB" id="A0A6A6WQD7"/>
<comment type="subcellular location">
    <subcellularLocation>
        <location evidence="1">Membrane</location>
        <topology evidence="1">Multi-pass membrane protein</topology>
    </subcellularLocation>
</comment>
<name>A0A6A6WQD7_9PLEO</name>
<dbReference type="PANTHER" id="PTHR33048">
    <property type="entry name" value="PTH11-LIKE INTEGRAL MEMBRANE PROTEIN (AFU_ORTHOLOGUE AFUA_5G11245)"/>
    <property type="match status" value="1"/>
</dbReference>
<keyword evidence="10" id="KW-1185">Reference proteome</keyword>
<feature type="domain" description="Rhodopsin" evidence="8">
    <location>
        <begin position="64"/>
        <end position="269"/>
    </location>
</feature>
<keyword evidence="4 7" id="KW-0472">Membrane</keyword>
<dbReference type="InterPro" id="IPR052337">
    <property type="entry name" value="SAT4-like"/>
</dbReference>
<evidence type="ECO:0000256" key="1">
    <source>
        <dbReference type="ARBA" id="ARBA00004141"/>
    </source>
</evidence>
<evidence type="ECO:0000313" key="10">
    <source>
        <dbReference type="Proteomes" id="UP000799757"/>
    </source>
</evidence>
<comment type="similarity">
    <text evidence="5">Belongs to the SAT4 family.</text>
</comment>
<organism evidence="9 10">
    <name type="scientific">Melanomma pulvis-pyrius CBS 109.77</name>
    <dbReference type="NCBI Taxonomy" id="1314802"/>
    <lineage>
        <taxon>Eukaryota</taxon>
        <taxon>Fungi</taxon>
        <taxon>Dikarya</taxon>
        <taxon>Ascomycota</taxon>
        <taxon>Pezizomycotina</taxon>
        <taxon>Dothideomycetes</taxon>
        <taxon>Pleosporomycetidae</taxon>
        <taxon>Pleosporales</taxon>
        <taxon>Melanommataceae</taxon>
        <taxon>Melanomma</taxon>
    </lineage>
</organism>
<feature type="transmembrane region" description="Helical" evidence="7">
    <location>
        <begin position="248"/>
        <end position="269"/>
    </location>
</feature>
<proteinExistence type="inferred from homology"/>
<feature type="transmembrane region" description="Helical" evidence="7">
    <location>
        <begin position="33"/>
        <end position="52"/>
    </location>
</feature>
<feature type="compositionally biased region" description="Basic and acidic residues" evidence="6">
    <location>
        <begin position="340"/>
        <end position="349"/>
    </location>
</feature>
<dbReference type="EMBL" id="MU002498">
    <property type="protein sequence ID" value="KAF2786286.1"/>
    <property type="molecule type" value="Genomic_DNA"/>
</dbReference>
<evidence type="ECO:0000256" key="7">
    <source>
        <dbReference type="SAM" id="Phobius"/>
    </source>
</evidence>
<gene>
    <name evidence="9" type="ORF">K505DRAFT_260196</name>
</gene>
<dbReference type="Pfam" id="PF20684">
    <property type="entry name" value="Fung_rhodopsin"/>
    <property type="match status" value="1"/>
</dbReference>
<evidence type="ECO:0000256" key="2">
    <source>
        <dbReference type="ARBA" id="ARBA00022692"/>
    </source>
</evidence>